<comment type="caution">
    <text evidence="1">The sequence shown here is derived from an EMBL/GenBank/DDBJ whole genome shotgun (WGS) entry which is preliminary data.</text>
</comment>
<name>A0A511FKV8_9PROT</name>
<dbReference type="AlphaFoldDB" id="A0A511FKV8"/>
<evidence type="ECO:0000313" key="1">
    <source>
        <dbReference type="EMBL" id="GEL49856.1"/>
    </source>
</evidence>
<dbReference type="EMBL" id="BJVR01000005">
    <property type="protein sequence ID" value="GEL49856.1"/>
    <property type="molecule type" value="Genomic_DNA"/>
</dbReference>
<sequence length="446" mass="53348">MNYDILESHIYKIDVSTYDILATLIPFYRYKLYQKIAENSRLNDDCNPEIWADAVVRMLPRLRREIVESFELVSYSYLKLLEIQRITGGRLTRKANRARTNLRKALGLLIDEDKVQQRFDNDRRDHYRRLKFNGVNVLDSLERKQKQAYARDWAISQCLDQSARLLWLTPSQGDSGYFISLTLPPRFHKSTFETANNEINRRLNSIKKDADRQGITLLGIYKVHGHKDETQHLHIIYYVNNRDRERLNQIFFKYFQNEEERYEQNSSINQSIWNFDGCLRYLFKDHGEPNVRIGFIGLRRDIKKVWHSLYTGDYGNKSLSYLSDDRIWMFRKLIRKTSTDDYVSHIPGYTLFCIRGFRDSRINQLADKQTDISRTDFADAYVYLIGMWEYLNPEKSVFKVEKPRKNRKKRSYVWEYGYIYLYSNQDSKNAVFFCWECIKSRGQPPP</sequence>
<evidence type="ECO:0000313" key="2">
    <source>
        <dbReference type="Proteomes" id="UP000321800"/>
    </source>
</evidence>
<dbReference type="Proteomes" id="UP000321800">
    <property type="component" value="Unassembled WGS sequence"/>
</dbReference>
<accession>A0A511FKV8</accession>
<protein>
    <recommendedName>
        <fullName evidence="3">Replication protein</fullName>
    </recommendedName>
</protein>
<evidence type="ECO:0008006" key="3">
    <source>
        <dbReference type="Google" id="ProtNLM"/>
    </source>
</evidence>
<reference evidence="1 2" key="1">
    <citation type="submission" date="2019-07" db="EMBL/GenBank/DDBJ databases">
        <title>Whole genome shotgun sequence of Acetobacter tropicalis NBRC 16470.</title>
        <authorList>
            <person name="Hosoyama A."/>
            <person name="Uohara A."/>
            <person name="Ohji S."/>
            <person name="Ichikawa N."/>
        </authorList>
    </citation>
    <scope>NUCLEOTIDE SEQUENCE [LARGE SCALE GENOMIC DNA]</scope>
    <source>
        <strain evidence="1 2">NBRC 16470</strain>
    </source>
</reference>
<dbReference type="RefSeq" id="WP_045541451.1">
    <property type="nucleotide sequence ID" value="NZ_BJVR01000005.1"/>
</dbReference>
<organism evidence="1 2">
    <name type="scientific">Acetobacter tropicalis</name>
    <dbReference type="NCBI Taxonomy" id="104102"/>
    <lineage>
        <taxon>Bacteria</taxon>
        <taxon>Pseudomonadati</taxon>
        <taxon>Pseudomonadota</taxon>
        <taxon>Alphaproteobacteria</taxon>
        <taxon>Acetobacterales</taxon>
        <taxon>Acetobacteraceae</taxon>
        <taxon>Acetobacter</taxon>
    </lineage>
</organism>
<proteinExistence type="predicted"/>
<gene>
    <name evidence="1" type="ORF">ATR01nite_09310</name>
</gene>